<sequence>MVKIQEDEFCRRMNLERKTQLPLAFFEDNKPTLDNFIVPADGGEEFFGVSSNRGIIEAMREVASGTGPQFLFIWGDQGAGKTHLLKALATQSECVPKFTEGVSLYTVDDVQNLNDSERHQLFELYNEIRAHSGTHLVAASDRSPKDFEAEGWRQDLTSRFSWGPVFELFPLSQEDKRRIILERAANRGLTVSDEVISWMENNLPRDMHSMTTLLNNLDRYAMAAKRPITIPLIKECLSQQDDTKEK</sequence>
<dbReference type="InterPro" id="IPR027417">
    <property type="entry name" value="P-loop_NTPase"/>
</dbReference>
<dbReference type="GO" id="GO:0005886">
    <property type="term" value="C:plasma membrane"/>
    <property type="evidence" value="ECO:0007669"/>
    <property type="project" value="TreeGrafter"/>
</dbReference>
<feature type="domain" description="Chromosomal replication initiator protein DnaA ATPAse" evidence="1">
    <location>
        <begin position="102"/>
        <end position="164"/>
    </location>
</feature>
<keyword evidence="4" id="KW-1185">Reference proteome</keyword>
<name>A0A6L6YHW8_9BURK</name>
<dbReference type="InterPro" id="IPR055199">
    <property type="entry name" value="Hda_lid"/>
</dbReference>
<evidence type="ECO:0000313" key="3">
    <source>
        <dbReference type="EMBL" id="MVX57246.1"/>
    </source>
</evidence>
<protein>
    <submittedName>
        <fullName evidence="3">DnaA regulatory inactivator Hda</fullName>
    </submittedName>
</protein>
<dbReference type="InterPro" id="IPR013317">
    <property type="entry name" value="DnaA_dom"/>
</dbReference>
<evidence type="ECO:0000259" key="2">
    <source>
        <dbReference type="Pfam" id="PF22688"/>
    </source>
</evidence>
<dbReference type="GO" id="GO:0003688">
    <property type="term" value="F:DNA replication origin binding"/>
    <property type="evidence" value="ECO:0007669"/>
    <property type="project" value="TreeGrafter"/>
</dbReference>
<feature type="domain" description="Hda lid" evidence="2">
    <location>
        <begin position="174"/>
        <end position="237"/>
    </location>
</feature>
<dbReference type="Pfam" id="PF00308">
    <property type="entry name" value="Bac_DnaA"/>
    <property type="match status" value="2"/>
</dbReference>
<dbReference type="Proteomes" id="UP000472580">
    <property type="component" value="Unassembled WGS sequence"/>
</dbReference>
<dbReference type="SUPFAM" id="SSF52540">
    <property type="entry name" value="P-loop containing nucleoside triphosphate hydrolases"/>
    <property type="match status" value="1"/>
</dbReference>
<comment type="caution">
    <text evidence="3">The sequence shown here is derived from an EMBL/GenBank/DDBJ whole genome shotgun (WGS) entry which is preliminary data.</text>
</comment>
<accession>A0A6L6YHW8</accession>
<dbReference type="OrthoDB" id="9784878at2"/>
<dbReference type="EMBL" id="WSRP01000025">
    <property type="protein sequence ID" value="MVX57246.1"/>
    <property type="molecule type" value="Genomic_DNA"/>
</dbReference>
<dbReference type="Gene3D" id="1.10.8.60">
    <property type="match status" value="1"/>
</dbReference>
<gene>
    <name evidence="3" type="ORF">E5987_08525</name>
</gene>
<evidence type="ECO:0000259" key="1">
    <source>
        <dbReference type="Pfam" id="PF00308"/>
    </source>
</evidence>
<dbReference type="Pfam" id="PF22688">
    <property type="entry name" value="Hda_lid"/>
    <property type="match status" value="1"/>
</dbReference>
<dbReference type="PANTHER" id="PTHR30050:SF5">
    <property type="entry name" value="DNAA REGULATORY INACTIVATOR HDA"/>
    <property type="match status" value="1"/>
</dbReference>
<dbReference type="AlphaFoldDB" id="A0A6L6YHW8"/>
<evidence type="ECO:0000313" key="4">
    <source>
        <dbReference type="Proteomes" id="UP000472580"/>
    </source>
</evidence>
<dbReference type="Gene3D" id="3.40.50.300">
    <property type="entry name" value="P-loop containing nucleotide triphosphate hydrolases"/>
    <property type="match status" value="2"/>
</dbReference>
<dbReference type="GO" id="GO:0006270">
    <property type="term" value="P:DNA replication initiation"/>
    <property type="evidence" value="ECO:0007669"/>
    <property type="project" value="TreeGrafter"/>
</dbReference>
<organism evidence="3 4">
    <name type="scientific">Parasutterella muris</name>
    <dbReference type="NCBI Taxonomy" id="2565572"/>
    <lineage>
        <taxon>Bacteria</taxon>
        <taxon>Pseudomonadati</taxon>
        <taxon>Pseudomonadota</taxon>
        <taxon>Betaproteobacteria</taxon>
        <taxon>Burkholderiales</taxon>
        <taxon>Sutterellaceae</taxon>
        <taxon>Parasutterella</taxon>
    </lineage>
</organism>
<feature type="domain" description="Chromosomal replication initiator protein DnaA ATPAse" evidence="1">
    <location>
        <begin position="44"/>
        <end position="91"/>
    </location>
</feature>
<dbReference type="PANTHER" id="PTHR30050">
    <property type="entry name" value="CHROMOSOMAL REPLICATION INITIATOR PROTEIN DNAA"/>
    <property type="match status" value="1"/>
</dbReference>
<reference evidence="3 4" key="1">
    <citation type="submission" date="2019-12" db="EMBL/GenBank/DDBJ databases">
        <title>Microbes associate with the intestines of laboratory mice.</title>
        <authorList>
            <person name="Navarre W."/>
            <person name="Wong E."/>
        </authorList>
    </citation>
    <scope>NUCLEOTIDE SEQUENCE [LARGE SCALE GENOMIC DNA]</scope>
    <source>
        <strain evidence="3 4">NM82_D38</strain>
    </source>
</reference>
<proteinExistence type="predicted"/>